<evidence type="ECO:0000259" key="2">
    <source>
        <dbReference type="Pfam" id="PF13568"/>
    </source>
</evidence>
<keyword evidence="1" id="KW-0732">Signal</keyword>
<dbReference type="OrthoDB" id="947434at2"/>
<dbReference type="eggNOG" id="COG3637">
    <property type="taxonomic scope" value="Bacteria"/>
</dbReference>
<dbReference type="Proteomes" id="UP000029554">
    <property type="component" value="Unassembled WGS sequence"/>
</dbReference>
<evidence type="ECO:0000313" key="3">
    <source>
        <dbReference type="EMBL" id="KGD69627.1"/>
    </source>
</evidence>
<dbReference type="Pfam" id="PF13568">
    <property type="entry name" value="OMP_b-brl_2"/>
    <property type="match status" value="1"/>
</dbReference>
<proteinExistence type="predicted"/>
<name>A0A095SYL9_9FLAO</name>
<feature type="chain" id="PRO_5001910578" description="Outer membrane protein beta-barrel domain-containing protein" evidence="1">
    <location>
        <begin position="20"/>
        <end position="214"/>
    </location>
</feature>
<evidence type="ECO:0000256" key="1">
    <source>
        <dbReference type="SAM" id="SignalP"/>
    </source>
</evidence>
<dbReference type="Gene3D" id="2.40.160.20">
    <property type="match status" value="1"/>
</dbReference>
<keyword evidence="4" id="KW-1185">Reference proteome</keyword>
<dbReference type="RefSeq" id="WP_035123995.1">
    <property type="nucleotide sequence ID" value="NZ_JRHH01000001.1"/>
</dbReference>
<reference evidence="3 4" key="1">
    <citation type="submission" date="2014-09" db="EMBL/GenBank/DDBJ databases">
        <title>Whole Genome Shotgun of Flavobacterium aquatile LMG 4008.</title>
        <authorList>
            <person name="Gale A.N."/>
            <person name="Pipes S.E."/>
            <person name="Newman J.D."/>
        </authorList>
    </citation>
    <scope>NUCLEOTIDE SEQUENCE [LARGE SCALE GENOMIC DNA]</scope>
    <source>
        <strain evidence="3 4">LMG 4008</strain>
    </source>
</reference>
<organism evidence="3 4">
    <name type="scientific">Flavobacterium aquatile LMG 4008 = ATCC 11947</name>
    <dbReference type="NCBI Taxonomy" id="1453498"/>
    <lineage>
        <taxon>Bacteria</taxon>
        <taxon>Pseudomonadati</taxon>
        <taxon>Bacteroidota</taxon>
        <taxon>Flavobacteriia</taxon>
        <taxon>Flavobacteriales</taxon>
        <taxon>Flavobacteriaceae</taxon>
        <taxon>Flavobacterium</taxon>
    </lineage>
</organism>
<gene>
    <name evidence="3" type="ORF">LG45_02405</name>
</gene>
<dbReference type="STRING" id="1453498.LG45_02405"/>
<dbReference type="InterPro" id="IPR011250">
    <property type="entry name" value="OMP/PagP_B-barrel"/>
</dbReference>
<accession>A0A095SYL9</accession>
<dbReference type="EMBL" id="JRHH01000001">
    <property type="protein sequence ID" value="KGD69627.1"/>
    <property type="molecule type" value="Genomic_DNA"/>
</dbReference>
<evidence type="ECO:0000313" key="4">
    <source>
        <dbReference type="Proteomes" id="UP000029554"/>
    </source>
</evidence>
<protein>
    <recommendedName>
        <fullName evidence="2">Outer membrane protein beta-barrel domain-containing protein</fullName>
    </recommendedName>
</protein>
<dbReference type="SUPFAM" id="SSF56925">
    <property type="entry name" value="OMPA-like"/>
    <property type="match status" value="1"/>
</dbReference>
<sequence>MKKLVLSVMAVFTFVLSNAQTISQSKSSKVQFGIKGGLNIANLNFSGTEAPSTKAVPNLNIGAFLEIGINDKWAFQPELIYSMQGAKFQLIFIEGSTVYDTRNTFKLHYLNIPLMMKYSENKIFFEAGPQIGFLTSAKLKTEVKGFGSDEQDASEIFKKIDLGLGFGLGYNFTKQLSANFRYNIGLTNIAESESDDEKVKNSVFALSLAYKFKN</sequence>
<feature type="signal peptide" evidence="1">
    <location>
        <begin position="1"/>
        <end position="19"/>
    </location>
</feature>
<feature type="domain" description="Outer membrane protein beta-barrel" evidence="2">
    <location>
        <begin position="23"/>
        <end position="190"/>
    </location>
</feature>
<dbReference type="InterPro" id="IPR025665">
    <property type="entry name" value="Beta-barrel_OMP_2"/>
</dbReference>
<comment type="caution">
    <text evidence="3">The sequence shown here is derived from an EMBL/GenBank/DDBJ whole genome shotgun (WGS) entry which is preliminary data.</text>
</comment>
<dbReference type="AlphaFoldDB" id="A0A095SYL9"/>